<keyword evidence="2" id="KW-1185">Reference proteome</keyword>
<dbReference type="RefSeq" id="WP_169529628.1">
    <property type="nucleotide sequence ID" value="NZ_JABBGH010000001.1"/>
</dbReference>
<organism evidence="1 2">
    <name type="scientific">Hymenobacter polaris</name>
    <dbReference type="NCBI Taxonomy" id="2682546"/>
    <lineage>
        <taxon>Bacteria</taxon>
        <taxon>Pseudomonadati</taxon>
        <taxon>Bacteroidota</taxon>
        <taxon>Cytophagia</taxon>
        <taxon>Cytophagales</taxon>
        <taxon>Hymenobacteraceae</taxon>
        <taxon>Hymenobacter</taxon>
    </lineage>
</organism>
<comment type="caution">
    <text evidence="1">The sequence shown here is derived from an EMBL/GenBank/DDBJ whole genome shotgun (WGS) entry which is preliminary data.</text>
</comment>
<dbReference type="EMBL" id="JABBGH010000001">
    <property type="protein sequence ID" value="NML64322.1"/>
    <property type="molecule type" value="Genomic_DNA"/>
</dbReference>
<dbReference type="AlphaFoldDB" id="A0A7Y0ABW0"/>
<proteinExistence type="predicted"/>
<reference evidence="1 2" key="1">
    <citation type="submission" date="2020-04" db="EMBL/GenBank/DDBJ databases">
        <title>Hymenobacter polaris sp. nov., isolated from Arctic soil.</title>
        <authorList>
            <person name="Dahal R.H."/>
        </authorList>
    </citation>
    <scope>NUCLEOTIDE SEQUENCE [LARGE SCALE GENOMIC DNA]</scope>
    <source>
        <strain evidence="1 2">RP-2-7</strain>
    </source>
</reference>
<evidence type="ECO:0000313" key="1">
    <source>
        <dbReference type="EMBL" id="NML64322.1"/>
    </source>
</evidence>
<sequence>MALLTIVDETATGSVLARLELEITQETLTVRELITRRVQQEVAAYNARQTGTFRGLVQPTDSERLLNGESYRLRHLKLIDAEEQVYRALQAFQQNGFFLLFNDRQVESLDEVIWLGAGASASFLKLTPLVGG</sequence>
<gene>
    <name evidence="1" type="ORF">HHL22_03800</name>
</gene>
<dbReference type="Proteomes" id="UP000559626">
    <property type="component" value="Unassembled WGS sequence"/>
</dbReference>
<name>A0A7Y0ABW0_9BACT</name>
<evidence type="ECO:0000313" key="2">
    <source>
        <dbReference type="Proteomes" id="UP000559626"/>
    </source>
</evidence>
<protein>
    <submittedName>
        <fullName evidence="1">Uncharacterized protein</fullName>
    </submittedName>
</protein>
<accession>A0A7Y0ABW0</accession>